<dbReference type="InterPro" id="IPR036390">
    <property type="entry name" value="WH_DNA-bd_sf"/>
</dbReference>
<evidence type="ECO:0000259" key="6">
    <source>
        <dbReference type="PROSITE" id="PS50102"/>
    </source>
</evidence>
<dbReference type="GO" id="GO:0006396">
    <property type="term" value="P:RNA processing"/>
    <property type="evidence" value="ECO:0007669"/>
    <property type="project" value="InterPro"/>
</dbReference>
<dbReference type="PROSITE" id="PS50102">
    <property type="entry name" value="RRM"/>
    <property type="match status" value="1"/>
</dbReference>
<feature type="compositionally biased region" description="Basic and acidic residues" evidence="5">
    <location>
        <begin position="356"/>
        <end position="373"/>
    </location>
</feature>
<keyword evidence="9" id="KW-1185">Reference proteome</keyword>
<evidence type="ECO:0000256" key="2">
    <source>
        <dbReference type="ARBA" id="ARBA00022884"/>
    </source>
</evidence>
<feature type="compositionally biased region" description="Basic and acidic residues" evidence="5">
    <location>
        <begin position="391"/>
        <end position="408"/>
    </location>
</feature>
<dbReference type="PANTHER" id="PTHR22792">
    <property type="entry name" value="LUPUS LA PROTEIN-RELATED"/>
    <property type="match status" value="1"/>
</dbReference>
<dbReference type="InterPro" id="IPR000504">
    <property type="entry name" value="RRM_dom"/>
</dbReference>
<dbReference type="Pfam" id="PF05383">
    <property type="entry name" value="La"/>
    <property type="match status" value="1"/>
</dbReference>
<evidence type="ECO:0000256" key="1">
    <source>
        <dbReference type="ARBA" id="ARBA00004123"/>
    </source>
</evidence>
<dbReference type="PRINTS" id="PR00302">
    <property type="entry name" value="LUPUSLA"/>
</dbReference>
<accession>A0A1J7IW44</accession>
<dbReference type="CDD" id="cd12291">
    <property type="entry name" value="RRM1_La"/>
    <property type="match status" value="1"/>
</dbReference>
<dbReference type="CDD" id="cd08029">
    <property type="entry name" value="LA_like_fungal"/>
    <property type="match status" value="1"/>
</dbReference>
<feature type="domain" description="HTH La-type RNA-binding" evidence="7">
    <location>
        <begin position="108"/>
        <end position="198"/>
    </location>
</feature>
<evidence type="ECO:0000256" key="5">
    <source>
        <dbReference type="SAM" id="MobiDB-lite"/>
    </source>
</evidence>
<dbReference type="Gene3D" id="1.10.10.10">
    <property type="entry name" value="Winged helix-like DNA-binding domain superfamily/Winged helix DNA-binding domain"/>
    <property type="match status" value="1"/>
</dbReference>
<name>A0A1J7IW44_9PEZI</name>
<dbReference type="AlphaFoldDB" id="A0A1J7IW44"/>
<gene>
    <name evidence="8" type="ORF">CONLIGDRAFT_246025</name>
</gene>
<dbReference type="InterPro" id="IPR006630">
    <property type="entry name" value="La_HTH"/>
</dbReference>
<dbReference type="GO" id="GO:0003729">
    <property type="term" value="F:mRNA binding"/>
    <property type="evidence" value="ECO:0007669"/>
    <property type="project" value="TreeGrafter"/>
</dbReference>
<dbReference type="OrthoDB" id="439993at2759"/>
<dbReference type="SUPFAM" id="SSF46785">
    <property type="entry name" value="Winged helix' DNA-binding domain"/>
    <property type="match status" value="1"/>
</dbReference>
<dbReference type="InterPro" id="IPR002344">
    <property type="entry name" value="Lupus_La"/>
</dbReference>
<dbReference type="InterPro" id="IPR036388">
    <property type="entry name" value="WH-like_DNA-bd_sf"/>
</dbReference>
<dbReference type="InParanoid" id="A0A1J7IW44"/>
<feature type="region of interest" description="Disordered" evidence="5">
    <location>
        <begin position="1"/>
        <end position="94"/>
    </location>
</feature>
<dbReference type="Proteomes" id="UP000182658">
    <property type="component" value="Unassembled WGS sequence"/>
</dbReference>
<comment type="subcellular location">
    <subcellularLocation>
        <location evidence="1">Nucleus</location>
    </subcellularLocation>
</comment>
<feature type="compositionally biased region" description="Low complexity" evidence="5">
    <location>
        <begin position="1"/>
        <end position="41"/>
    </location>
</feature>
<keyword evidence="2 4" id="KW-0694">RNA-binding</keyword>
<dbReference type="SMART" id="SM00360">
    <property type="entry name" value="RRM"/>
    <property type="match status" value="1"/>
</dbReference>
<dbReference type="PROSITE" id="PS50961">
    <property type="entry name" value="HTH_LA"/>
    <property type="match status" value="1"/>
</dbReference>
<dbReference type="SMART" id="SM00715">
    <property type="entry name" value="LA"/>
    <property type="match status" value="1"/>
</dbReference>
<dbReference type="InterPro" id="IPR045180">
    <property type="entry name" value="La_dom_prot"/>
</dbReference>
<feature type="compositionally biased region" description="Polar residues" evidence="5">
    <location>
        <begin position="374"/>
        <end position="390"/>
    </location>
</feature>
<keyword evidence="3" id="KW-0539">Nucleus</keyword>
<dbReference type="Pfam" id="PF00076">
    <property type="entry name" value="RRM_1"/>
    <property type="match status" value="1"/>
</dbReference>
<protein>
    <submittedName>
        <fullName evidence="8">Uncharacterized protein</fullName>
    </submittedName>
</protein>
<feature type="compositionally biased region" description="Basic and acidic residues" evidence="5">
    <location>
        <begin position="310"/>
        <end position="319"/>
    </location>
</feature>
<dbReference type="Gene3D" id="3.30.70.330">
    <property type="match status" value="1"/>
</dbReference>
<evidence type="ECO:0000259" key="7">
    <source>
        <dbReference type="PROSITE" id="PS50961"/>
    </source>
</evidence>
<feature type="region of interest" description="Disordered" evidence="5">
    <location>
        <begin position="299"/>
        <end position="432"/>
    </location>
</feature>
<dbReference type="InterPro" id="IPR012677">
    <property type="entry name" value="Nucleotide-bd_a/b_plait_sf"/>
</dbReference>
<reference evidence="8 9" key="1">
    <citation type="submission" date="2016-10" db="EMBL/GenBank/DDBJ databases">
        <title>Draft genome sequence of Coniochaeta ligniaria NRRL30616, a lignocellulolytic fungus for bioabatement of inhibitors in plant biomass hydrolysates.</title>
        <authorList>
            <consortium name="DOE Joint Genome Institute"/>
            <person name="Jimenez D.J."/>
            <person name="Hector R.E."/>
            <person name="Riley R."/>
            <person name="Sun H."/>
            <person name="Grigoriev I.V."/>
            <person name="Van Elsas J.D."/>
            <person name="Nichols N.N."/>
        </authorList>
    </citation>
    <scope>NUCLEOTIDE SEQUENCE [LARGE SCALE GENOMIC DNA]</scope>
    <source>
        <strain evidence="8 9">NRRL 30616</strain>
    </source>
</reference>
<proteinExistence type="predicted"/>
<dbReference type="GO" id="GO:0005634">
    <property type="term" value="C:nucleus"/>
    <property type="evidence" value="ECO:0007669"/>
    <property type="project" value="UniProtKB-SubCell"/>
</dbReference>
<organism evidence="8 9">
    <name type="scientific">Coniochaeta ligniaria NRRL 30616</name>
    <dbReference type="NCBI Taxonomy" id="1408157"/>
    <lineage>
        <taxon>Eukaryota</taxon>
        <taxon>Fungi</taxon>
        <taxon>Dikarya</taxon>
        <taxon>Ascomycota</taxon>
        <taxon>Pezizomycotina</taxon>
        <taxon>Sordariomycetes</taxon>
        <taxon>Sordariomycetidae</taxon>
        <taxon>Coniochaetales</taxon>
        <taxon>Coniochaetaceae</taxon>
        <taxon>Coniochaeta</taxon>
    </lineage>
</organism>
<sequence length="432" mass="47937">MSAPTAEVEAAQPAVVAETTTQETTTQEQTKQEETATADAQIKQEESASKTEETAADSTADVKTEDVKKTETEGEVKKEESDSKPAPLLKTKAQLHKDVSNKKYDASVLPVTDDAQTIRTQFEFYFGDSNLPSDKHMWTITGGPENKPVKVKHICNFGRCKRFQPYEAVVAALKDSKVLEVSGPEGDEEVKRKKAYVAGSEAAQARLNNSVYVKGFGDETPTTQFDIEAFFARYGPVNAIRLRRTDEDYFKGSVFVEFPSEEAAKAFLALDPAPTYQGHELKIMSKKAYIDEKNQLIKEGKLEPQSQHKKFWEGKDSSFRGRGRGGRGRDDRKGDSSDWKTRRENDQKRGGRGRGGRGDRNGRDGRDRRRDEPAQTSTNNVQKPRIQSTEAPKDEVKRENGKRAREDGGAAGEPPAKKVDTKAAAAPAERND</sequence>
<feature type="compositionally biased region" description="Basic and acidic residues" evidence="5">
    <location>
        <begin position="60"/>
        <end position="83"/>
    </location>
</feature>
<feature type="compositionally biased region" description="Basic and acidic residues" evidence="5">
    <location>
        <begin position="327"/>
        <end position="349"/>
    </location>
</feature>
<dbReference type="SUPFAM" id="SSF54928">
    <property type="entry name" value="RNA-binding domain, RBD"/>
    <property type="match status" value="1"/>
</dbReference>
<evidence type="ECO:0000256" key="4">
    <source>
        <dbReference type="PROSITE-ProRule" id="PRU00332"/>
    </source>
</evidence>
<feature type="compositionally biased region" description="Basic and acidic residues" evidence="5">
    <location>
        <begin position="42"/>
        <end position="53"/>
    </location>
</feature>
<dbReference type="InterPro" id="IPR035979">
    <property type="entry name" value="RBD_domain_sf"/>
</dbReference>
<feature type="domain" description="RRM" evidence="6">
    <location>
        <begin position="209"/>
        <end position="295"/>
    </location>
</feature>
<evidence type="ECO:0000256" key="3">
    <source>
        <dbReference type="ARBA" id="ARBA00023242"/>
    </source>
</evidence>
<dbReference type="EMBL" id="KV875095">
    <property type="protein sequence ID" value="OIW31943.1"/>
    <property type="molecule type" value="Genomic_DNA"/>
</dbReference>
<evidence type="ECO:0000313" key="8">
    <source>
        <dbReference type="EMBL" id="OIW31943.1"/>
    </source>
</evidence>
<dbReference type="STRING" id="1408157.A0A1J7IW44"/>
<dbReference type="PANTHER" id="PTHR22792:SF140">
    <property type="entry name" value="ACHILLES, ISOFORM A"/>
    <property type="match status" value="1"/>
</dbReference>
<dbReference type="GO" id="GO:1990904">
    <property type="term" value="C:ribonucleoprotein complex"/>
    <property type="evidence" value="ECO:0007669"/>
    <property type="project" value="InterPro"/>
</dbReference>
<evidence type="ECO:0000313" key="9">
    <source>
        <dbReference type="Proteomes" id="UP000182658"/>
    </source>
</evidence>